<evidence type="ECO:0000256" key="1">
    <source>
        <dbReference type="SAM" id="MobiDB-lite"/>
    </source>
</evidence>
<name>A0AAV1ZJZ5_9ARAC</name>
<reference evidence="2 3" key="1">
    <citation type="submission" date="2024-04" db="EMBL/GenBank/DDBJ databases">
        <authorList>
            <person name="Rising A."/>
            <person name="Reimegard J."/>
            <person name="Sonavane S."/>
            <person name="Akerstrom W."/>
            <person name="Nylinder S."/>
            <person name="Hedman E."/>
            <person name="Kallberg Y."/>
        </authorList>
    </citation>
    <scope>NUCLEOTIDE SEQUENCE [LARGE SCALE GENOMIC DNA]</scope>
</reference>
<dbReference type="Proteomes" id="UP001497382">
    <property type="component" value="Unassembled WGS sequence"/>
</dbReference>
<feature type="compositionally biased region" description="Polar residues" evidence="1">
    <location>
        <begin position="365"/>
        <end position="378"/>
    </location>
</feature>
<feature type="compositionally biased region" description="Acidic residues" evidence="1">
    <location>
        <begin position="1"/>
        <end position="10"/>
    </location>
</feature>
<sequence length="480" mass="52586">MSSNSMDEDGIIIPSPFDENNEDCTETCDDEVNDVVPRLERLRINDNELMNSPSGFSINAVSSSIKNFEGTSITDSNHIVSSTFVGDKSGEIWVKEGTKATVGDKKSLSGITLQLFSTNTHVDTLFQDVIQKMSEDREIHMDPLNTIEGQMLNKVTGVENACDERPLDLSSKRNLDRNDKALSNFEASGNKIELKSLTFASEKKKNVDPETGEITDKSDNILLDTSGSSSSSIGKVLDQSIHEMASGAVSTLDSSKLSYSADVSFDDQSDRSSGIAFDSPLDSSAIGAEKASNVKNKRSRKIGAFVPPVSGMSEIRKRRFSIFHPPSNVIDTSKTDSSDEDSKNSSVVGKQNPKNSRRKCRKTVKSSPKSIALNSSVIENEEKRPSPCKRKKTFSENTTETTGKFRKRSVSEHNTETGENTHLVIRSRSLSPGSQNIHRTSVKKTPSKNSTSQSRKRTNSHSLIITRVKLRKSSTSADDA</sequence>
<gene>
    <name evidence="2" type="ORF">LARSCL_LOCUS6028</name>
</gene>
<accession>A0AAV1ZJZ5</accession>
<feature type="compositionally biased region" description="Polar residues" evidence="1">
    <location>
        <begin position="428"/>
        <end position="439"/>
    </location>
</feature>
<organism evidence="2 3">
    <name type="scientific">Larinioides sclopetarius</name>
    <dbReference type="NCBI Taxonomy" id="280406"/>
    <lineage>
        <taxon>Eukaryota</taxon>
        <taxon>Metazoa</taxon>
        <taxon>Ecdysozoa</taxon>
        <taxon>Arthropoda</taxon>
        <taxon>Chelicerata</taxon>
        <taxon>Arachnida</taxon>
        <taxon>Araneae</taxon>
        <taxon>Araneomorphae</taxon>
        <taxon>Entelegynae</taxon>
        <taxon>Araneoidea</taxon>
        <taxon>Araneidae</taxon>
        <taxon>Larinioides</taxon>
    </lineage>
</organism>
<proteinExistence type="predicted"/>
<feature type="compositionally biased region" description="Basic residues" evidence="1">
    <location>
        <begin position="355"/>
        <end position="364"/>
    </location>
</feature>
<feature type="compositionally biased region" description="Basic and acidic residues" evidence="1">
    <location>
        <begin position="333"/>
        <end position="343"/>
    </location>
</feature>
<feature type="region of interest" description="Disordered" evidence="1">
    <location>
        <begin position="1"/>
        <end position="20"/>
    </location>
</feature>
<dbReference type="EMBL" id="CAXIEN010000057">
    <property type="protein sequence ID" value="CAL1271813.1"/>
    <property type="molecule type" value="Genomic_DNA"/>
</dbReference>
<keyword evidence="3" id="KW-1185">Reference proteome</keyword>
<feature type="region of interest" description="Disordered" evidence="1">
    <location>
        <begin position="325"/>
        <end position="463"/>
    </location>
</feature>
<protein>
    <submittedName>
        <fullName evidence="2">Uncharacterized protein</fullName>
    </submittedName>
</protein>
<evidence type="ECO:0000313" key="3">
    <source>
        <dbReference type="Proteomes" id="UP001497382"/>
    </source>
</evidence>
<comment type="caution">
    <text evidence="2">The sequence shown here is derived from an EMBL/GenBank/DDBJ whole genome shotgun (WGS) entry which is preliminary data.</text>
</comment>
<dbReference type="AlphaFoldDB" id="A0AAV1ZJZ5"/>
<evidence type="ECO:0000313" key="2">
    <source>
        <dbReference type="EMBL" id="CAL1271813.1"/>
    </source>
</evidence>